<dbReference type="OrthoDB" id="626167at2759"/>
<comment type="caution">
    <text evidence="1">The sequence shown here is derived from an EMBL/GenBank/DDBJ whole genome shotgun (WGS) entry which is preliminary data.</text>
</comment>
<dbReference type="Proteomes" id="UP000756346">
    <property type="component" value="Unassembled WGS sequence"/>
</dbReference>
<reference evidence="1" key="1">
    <citation type="journal article" date="2021" name="Nat. Commun.">
        <title>Genetic determinants of endophytism in the Arabidopsis root mycobiome.</title>
        <authorList>
            <person name="Mesny F."/>
            <person name="Miyauchi S."/>
            <person name="Thiergart T."/>
            <person name="Pickel B."/>
            <person name="Atanasova L."/>
            <person name="Karlsson M."/>
            <person name="Huettel B."/>
            <person name="Barry K.W."/>
            <person name="Haridas S."/>
            <person name="Chen C."/>
            <person name="Bauer D."/>
            <person name="Andreopoulos W."/>
            <person name="Pangilinan J."/>
            <person name="LaButti K."/>
            <person name="Riley R."/>
            <person name="Lipzen A."/>
            <person name="Clum A."/>
            <person name="Drula E."/>
            <person name="Henrissat B."/>
            <person name="Kohler A."/>
            <person name="Grigoriev I.V."/>
            <person name="Martin F.M."/>
            <person name="Hacquard S."/>
        </authorList>
    </citation>
    <scope>NUCLEOTIDE SEQUENCE</scope>
    <source>
        <strain evidence="1">MPI-CAGE-CH-0230</strain>
    </source>
</reference>
<evidence type="ECO:0000313" key="2">
    <source>
        <dbReference type="Proteomes" id="UP000756346"/>
    </source>
</evidence>
<dbReference type="GeneID" id="70188011"/>
<dbReference type="InterPro" id="IPR027417">
    <property type="entry name" value="P-loop_NTPase"/>
</dbReference>
<organism evidence="1 2">
    <name type="scientific">Microdochium trichocladiopsis</name>
    <dbReference type="NCBI Taxonomy" id="1682393"/>
    <lineage>
        <taxon>Eukaryota</taxon>
        <taxon>Fungi</taxon>
        <taxon>Dikarya</taxon>
        <taxon>Ascomycota</taxon>
        <taxon>Pezizomycotina</taxon>
        <taxon>Sordariomycetes</taxon>
        <taxon>Xylariomycetidae</taxon>
        <taxon>Xylariales</taxon>
        <taxon>Microdochiaceae</taxon>
        <taxon>Microdochium</taxon>
    </lineage>
</organism>
<gene>
    <name evidence="1" type="ORF">B0I36DRAFT_361365</name>
</gene>
<dbReference type="SUPFAM" id="SSF52540">
    <property type="entry name" value="P-loop containing nucleoside triphosphate hydrolases"/>
    <property type="match status" value="1"/>
</dbReference>
<sequence length="145" mass="15997">MAASTTFERIDGRTVLAGTHVSGGVLNVTVHEPESTPRHAEPFSTVPFLPDADFVERPDVTAWLDKTLAQPGSRAALVGLGGIGKSQVAIEYAHRVRQQSPSTYVLWVHADTQARFEEAYRGIADRLQLPQRYDPKVDVLQLVYN</sequence>
<proteinExistence type="predicted"/>
<evidence type="ECO:0008006" key="3">
    <source>
        <dbReference type="Google" id="ProtNLM"/>
    </source>
</evidence>
<dbReference type="AlphaFoldDB" id="A0A9P8Y8C0"/>
<evidence type="ECO:0000313" key="1">
    <source>
        <dbReference type="EMBL" id="KAH7032571.1"/>
    </source>
</evidence>
<name>A0A9P8Y8C0_9PEZI</name>
<protein>
    <recommendedName>
        <fullName evidence="3">NB-ARC domain-containing protein</fullName>
    </recommendedName>
</protein>
<keyword evidence="2" id="KW-1185">Reference proteome</keyword>
<dbReference type="EMBL" id="JAGTJQ010000004">
    <property type="protein sequence ID" value="KAH7032571.1"/>
    <property type="molecule type" value="Genomic_DNA"/>
</dbReference>
<dbReference type="RefSeq" id="XP_046013403.1">
    <property type="nucleotide sequence ID" value="XM_046158465.1"/>
</dbReference>
<accession>A0A9P8Y8C0</accession>
<dbReference type="Gene3D" id="3.40.50.300">
    <property type="entry name" value="P-loop containing nucleotide triphosphate hydrolases"/>
    <property type="match status" value="1"/>
</dbReference>